<sequence>MKRIIATAVMAAGVLAGTTLAATPAQAGTESTTSYSVKTAVVKKKGKSYLTATVRNKTRYKTVITFSQKVCKKSCKTVKKTVTLSATRSTTWTKKLGKKGWRTKGRPGVSIKVIKPAYTISVKPVFALDSSDGAGWCSSTVVAKGTIRNNTTATRSYWIEGQVGVGKAFDSGVEYLTDVKPGRTAAFELTASVWGSWCSAPAGRWAKITEVEVS</sequence>
<evidence type="ECO:0000256" key="1">
    <source>
        <dbReference type="SAM" id="SignalP"/>
    </source>
</evidence>
<protein>
    <submittedName>
        <fullName evidence="2">Uncharacterized protein</fullName>
    </submittedName>
</protein>
<proteinExistence type="predicted"/>
<name>A0ABP6NJW3_9ACTN</name>
<reference evidence="3" key="1">
    <citation type="journal article" date="2019" name="Int. J. Syst. Evol. Microbiol.">
        <title>The Global Catalogue of Microorganisms (GCM) 10K type strain sequencing project: providing services to taxonomists for standard genome sequencing and annotation.</title>
        <authorList>
            <consortium name="The Broad Institute Genomics Platform"/>
            <consortium name="The Broad Institute Genome Sequencing Center for Infectious Disease"/>
            <person name="Wu L."/>
            <person name="Ma J."/>
        </authorList>
    </citation>
    <scope>NUCLEOTIDE SEQUENCE [LARGE SCALE GENOMIC DNA]</scope>
    <source>
        <strain evidence="3">JCM 9373</strain>
    </source>
</reference>
<feature type="signal peptide" evidence="1">
    <location>
        <begin position="1"/>
        <end position="21"/>
    </location>
</feature>
<dbReference type="RefSeq" id="WP_344863076.1">
    <property type="nucleotide sequence ID" value="NZ_BAAAUT010000041.1"/>
</dbReference>
<evidence type="ECO:0000313" key="3">
    <source>
        <dbReference type="Proteomes" id="UP001500320"/>
    </source>
</evidence>
<feature type="chain" id="PRO_5047087569" evidence="1">
    <location>
        <begin position="22"/>
        <end position="214"/>
    </location>
</feature>
<keyword evidence="1" id="KW-0732">Signal</keyword>
<organism evidence="2 3">
    <name type="scientific">Planomonospora alba</name>
    <dbReference type="NCBI Taxonomy" id="161354"/>
    <lineage>
        <taxon>Bacteria</taxon>
        <taxon>Bacillati</taxon>
        <taxon>Actinomycetota</taxon>
        <taxon>Actinomycetes</taxon>
        <taxon>Streptosporangiales</taxon>
        <taxon>Streptosporangiaceae</taxon>
        <taxon>Planomonospora</taxon>
    </lineage>
</organism>
<evidence type="ECO:0000313" key="2">
    <source>
        <dbReference type="EMBL" id="GAA3150976.1"/>
    </source>
</evidence>
<gene>
    <name evidence="2" type="ORF">GCM10010466_47610</name>
</gene>
<comment type="caution">
    <text evidence="2">The sequence shown here is derived from an EMBL/GenBank/DDBJ whole genome shotgun (WGS) entry which is preliminary data.</text>
</comment>
<dbReference type="EMBL" id="BAAAUT010000041">
    <property type="protein sequence ID" value="GAA3150976.1"/>
    <property type="molecule type" value="Genomic_DNA"/>
</dbReference>
<dbReference type="Proteomes" id="UP001500320">
    <property type="component" value="Unassembled WGS sequence"/>
</dbReference>
<accession>A0ABP6NJW3</accession>
<keyword evidence="3" id="KW-1185">Reference proteome</keyword>